<comment type="similarity">
    <text evidence="1">Belongs to the asp23 family.</text>
</comment>
<organism evidence="3 4">
    <name type="scientific">Micromonospora krabiensis</name>
    <dbReference type="NCBI Taxonomy" id="307121"/>
    <lineage>
        <taxon>Bacteria</taxon>
        <taxon>Bacillati</taxon>
        <taxon>Actinomycetota</taxon>
        <taxon>Actinomycetes</taxon>
        <taxon>Micromonosporales</taxon>
        <taxon>Micromonosporaceae</taxon>
        <taxon>Micromonospora</taxon>
    </lineage>
</organism>
<evidence type="ECO:0000256" key="1">
    <source>
        <dbReference type="ARBA" id="ARBA00005721"/>
    </source>
</evidence>
<dbReference type="PANTHER" id="PTHR34297:SF2">
    <property type="entry name" value="ASP23_GLS24 FAMILY ENVELOPE STRESS RESPONSE PROTEIN"/>
    <property type="match status" value="1"/>
</dbReference>
<dbReference type="Proteomes" id="UP000199393">
    <property type="component" value="Chromosome I"/>
</dbReference>
<feature type="region of interest" description="Disordered" evidence="2">
    <location>
        <begin position="1"/>
        <end position="28"/>
    </location>
</feature>
<dbReference type="RefSeq" id="WP_091589411.1">
    <property type="nucleotide sequence ID" value="NZ_JBHRWG010000003.1"/>
</dbReference>
<dbReference type="AlphaFoldDB" id="A0A1C3N138"/>
<reference evidence="4" key="1">
    <citation type="submission" date="2016-06" db="EMBL/GenBank/DDBJ databases">
        <authorList>
            <person name="Varghese N."/>
        </authorList>
    </citation>
    <scope>NUCLEOTIDE SEQUENCE [LARGE SCALE GENOMIC DNA]</scope>
    <source>
        <strain evidence="4">DSM 45344</strain>
    </source>
</reference>
<dbReference type="OrthoDB" id="3403412at2"/>
<accession>A0A1C3N138</accession>
<evidence type="ECO:0000313" key="3">
    <source>
        <dbReference type="EMBL" id="SBV26290.1"/>
    </source>
</evidence>
<sequence length="129" mass="13388">MTAADGRTPRTARTEPAARGAHTDRGDTRIAPDVVARVAAHAARQVPGVYALVPVPARPHGVAARLDDRVASVDVELVAWYGSSVLAVADAVRDAVVDQVGAVTGLAVREVTVTVDDLVVPNVDRPVPT</sequence>
<keyword evidence="4" id="KW-1185">Reference proteome</keyword>
<evidence type="ECO:0000313" key="4">
    <source>
        <dbReference type="Proteomes" id="UP000199393"/>
    </source>
</evidence>
<protein>
    <submittedName>
        <fullName evidence="3">Uncharacterized conserved protein YloU, alkaline shock protein (Asp23) family</fullName>
    </submittedName>
</protein>
<proteinExistence type="inferred from homology"/>
<gene>
    <name evidence="3" type="ORF">GA0070620_1777</name>
</gene>
<dbReference type="Pfam" id="PF03780">
    <property type="entry name" value="Asp23"/>
    <property type="match status" value="1"/>
</dbReference>
<dbReference type="InterPro" id="IPR005531">
    <property type="entry name" value="Asp23"/>
</dbReference>
<evidence type="ECO:0000256" key="2">
    <source>
        <dbReference type="SAM" id="MobiDB-lite"/>
    </source>
</evidence>
<dbReference type="STRING" id="307121.GA0070620_1777"/>
<dbReference type="EMBL" id="LT598496">
    <property type="protein sequence ID" value="SBV26290.1"/>
    <property type="molecule type" value="Genomic_DNA"/>
</dbReference>
<dbReference type="PANTHER" id="PTHR34297">
    <property type="entry name" value="HYPOTHETICAL CYTOSOLIC PROTEIN-RELATED"/>
    <property type="match status" value="1"/>
</dbReference>
<name>A0A1C3N138_9ACTN</name>